<protein>
    <submittedName>
        <fullName evidence="1">Uncharacterized protein</fullName>
    </submittedName>
</protein>
<proteinExistence type="predicted"/>
<evidence type="ECO:0000313" key="2">
    <source>
        <dbReference type="Proteomes" id="UP001321305"/>
    </source>
</evidence>
<dbReference type="EMBL" id="CP144143">
    <property type="protein sequence ID" value="WWC84111.1"/>
    <property type="molecule type" value="Genomic_DNA"/>
</dbReference>
<name>A0ABZ2ELA2_9BACT</name>
<gene>
    <name evidence="1" type="ORF">PIECOFPK_01844</name>
</gene>
<reference evidence="2" key="1">
    <citation type="submission" date="2024-01" db="EMBL/GenBank/DDBJ databases">
        <title>Mycovorax composti gen. nov. sp. nov., a member of the family Chitinophagaceae isolated from button mushroom compost.</title>
        <authorList>
            <person name="Thai M."/>
            <person name="Bell T.L."/>
            <person name="Kertesz M.A."/>
        </authorList>
    </citation>
    <scope>NUCLEOTIDE SEQUENCE [LARGE SCALE GENOMIC DNA]</scope>
    <source>
        <strain evidence="2">C216</strain>
    </source>
</reference>
<keyword evidence="2" id="KW-1185">Reference proteome</keyword>
<accession>A0ABZ2ELA2</accession>
<dbReference type="Proteomes" id="UP001321305">
    <property type="component" value="Chromosome"/>
</dbReference>
<evidence type="ECO:0000313" key="1">
    <source>
        <dbReference type="EMBL" id="WWC84111.1"/>
    </source>
</evidence>
<sequence length="55" mass="6432">MTYFGENRKSFVAFIESDKTLSNKGANKWVERLGRYIELLTFIPSKFQNAKLMIV</sequence>
<organism evidence="1 2">
    <name type="scientific">Mycovorax composti</name>
    <dbReference type="NCBI Taxonomy" id="2962693"/>
    <lineage>
        <taxon>Bacteria</taxon>
        <taxon>Pseudomonadati</taxon>
        <taxon>Bacteroidota</taxon>
        <taxon>Chitinophagia</taxon>
        <taxon>Chitinophagales</taxon>
        <taxon>Chitinophagaceae</taxon>
        <taxon>Mycovorax</taxon>
    </lineage>
</organism>